<comment type="caution">
    <text evidence="1">The sequence shown here is derived from an EMBL/GenBank/DDBJ whole genome shotgun (WGS) entry which is preliminary data.</text>
</comment>
<organism evidence="1 2">
    <name type="scientific">Microcystis aeruginosa Ma_SC_T_19800800_S464</name>
    <dbReference type="NCBI Taxonomy" id="2486257"/>
    <lineage>
        <taxon>Bacteria</taxon>
        <taxon>Bacillati</taxon>
        <taxon>Cyanobacteriota</taxon>
        <taxon>Cyanophyceae</taxon>
        <taxon>Oscillatoriophycideae</taxon>
        <taxon>Chroococcales</taxon>
        <taxon>Microcystaceae</taxon>
        <taxon>Microcystis</taxon>
    </lineage>
</organism>
<evidence type="ECO:0000313" key="2">
    <source>
        <dbReference type="Proteomes" id="UP000319313"/>
    </source>
</evidence>
<accession>A0A552DFC0</accession>
<name>A0A552DFC0_MICAE</name>
<dbReference type="Proteomes" id="UP000319313">
    <property type="component" value="Unassembled WGS sequence"/>
</dbReference>
<gene>
    <name evidence="1" type="ORF">EWV81_21145</name>
</gene>
<dbReference type="EMBL" id="SFBL01000207">
    <property type="protein sequence ID" value="TRU20928.1"/>
    <property type="molecule type" value="Genomic_DNA"/>
</dbReference>
<proteinExistence type="predicted"/>
<evidence type="ECO:0000313" key="1">
    <source>
        <dbReference type="EMBL" id="TRU20928.1"/>
    </source>
</evidence>
<reference evidence="1 2" key="1">
    <citation type="submission" date="2019-01" db="EMBL/GenBank/DDBJ databases">
        <title>Coherence of Microcystis species and biogeography revealed through population genomics.</title>
        <authorList>
            <person name="Perez-Carrascal O.M."/>
            <person name="Terrat Y."/>
            <person name="Giani A."/>
            <person name="Fortin N."/>
            <person name="Tromas N."/>
            <person name="Shapiro B.J."/>
        </authorList>
    </citation>
    <scope>NUCLEOTIDE SEQUENCE [LARGE SCALE GENOMIC DNA]</scope>
    <source>
        <strain evidence="1">Ma_SC_T_19800800_S464</strain>
    </source>
</reference>
<dbReference type="AlphaFoldDB" id="A0A552DFC0"/>
<protein>
    <submittedName>
        <fullName evidence="1">Uncharacterized protein</fullName>
    </submittedName>
</protein>
<sequence length="87" mass="9832">MLKSLISKGLSVPRRCENRYKSVEYRLHIRIGTHSQMGINNQSLITGFSINPVTLPPYHNSGILSKKFLLCNKTTQKLDQRCSGKKG</sequence>